<dbReference type="PROSITE" id="PS50181">
    <property type="entry name" value="FBOX"/>
    <property type="match status" value="1"/>
</dbReference>
<keyword evidence="3" id="KW-1185">Reference proteome</keyword>
<accession>A0ABR3QZG0</accession>
<reference evidence="2 3" key="1">
    <citation type="submission" date="2024-02" db="EMBL/GenBank/DDBJ databases">
        <title>De novo assembly and annotation of 12 fungi associated with fruit tree decline syndrome in Ontario, Canada.</title>
        <authorList>
            <person name="Sulman M."/>
            <person name="Ellouze W."/>
            <person name="Ilyukhin E."/>
        </authorList>
    </citation>
    <scope>NUCLEOTIDE SEQUENCE [LARGE SCALE GENOMIC DNA]</scope>
    <source>
        <strain evidence="2 3">M42-189</strain>
    </source>
</reference>
<organism evidence="2 3">
    <name type="scientific">Paraconiothyrium brasiliense</name>
    <dbReference type="NCBI Taxonomy" id="300254"/>
    <lineage>
        <taxon>Eukaryota</taxon>
        <taxon>Fungi</taxon>
        <taxon>Dikarya</taxon>
        <taxon>Ascomycota</taxon>
        <taxon>Pezizomycotina</taxon>
        <taxon>Dothideomycetes</taxon>
        <taxon>Pleosporomycetidae</taxon>
        <taxon>Pleosporales</taxon>
        <taxon>Massarineae</taxon>
        <taxon>Didymosphaeriaceae</taxon>
        <taxon>Paraconiothyrium</taxon>
    </lineage>
</organism>
<dbReference type="EMBL" id="JAKJXO020000013">
    <property type="protein sequence ID" value="KAL1597284.1"/>
    <property type="molecule type" value="Genomic_DNA"/>
</dbReference>
<sequence>MGAFLNCPTELIDTILEQVSFRDLTALSLASKKLHDFATPQLYSYIDLSIHRRNARPIIHLTRSIFNNIELAKYVKSVRLRDGDEEIQKLYRGYYYDNSVPEVSSSRPTDEDGKYSPATKSICRMPEFTKFIKNTGLSYADLWIDKLRIADLNAFIALLLSRLPDLKSFRIGYAAIVPYVERSGKRNRPNIAGENQFLGKLFQSAVFNTSGHEHGLSQFQKLEEISFPGPISVDPGRNPDFCNPSDMVALLSLPSIRRIRGWCWNPSSLPWPTDLPAPAHLTSLTLTYIHVDFLAQILARTRALKTLCWNWKWIQDTHPLNTDTIDLNRFVEAVQPIRDTLEDLTIGFEFDDMSWGGIEPGMMKSLGTLHGLEGFTNIKRFQAPLGVLLPDWEWYAGADPTRRLEDSLPRNVEVVTVTDVFISDYYAYDEYEELDFVRAWLLETASTRTPRLKEVCYYLDRNDSEFEERGYEPIKQIFEGTNVRYRIIKARDEKPWETM</sequence>
<evidence type="ECO:0000259" key="1">
    <source>
        <dbReference type="PROSITE" id="PS50181"/>
    </source>
</evidence>
<gene>
    <name evidence="2" type="ORF">SLS60_008868</name>
</gene>
<dbReference type="Proteomes" id="UP001521785">
    <property type="component" value="Unassembled WGS sequence"/>
</dbReference>
<protein>
    <recommendedName>
        <fullName evidence="1">F-box domain-containing protein</fullName>
    </recommendedName>
</protein>
<evidence type="ECO:0000313" key="3">
    <source>
        <dbReference type="Proteomes" id="UP001521785"/>
    </source>
</evidence>
<comment type="caution">
    <text evidence="2">The sequence shown here is derived from an EMBL/GenBank/DDBJ whole genome shotgun (WGS) entry which is preliminary data.</text>
</comment>
<dbReference type="InterPro" id="IPR001810">
    <property type="entry name" value="F-box_dom"/>
</dbReference>
<evidence type="ECO:0000313" key="2">
    <source>
        <dbReference type="EMBL" id="KAL1597284.1"/>
    </source>
</evidence>
<proteinExistence type="predicted"/>
<feature type="domain" description="F-box" evidence="1">
    <location>
        <begin position="1"/>
        <end position="48"/>
    </location>
</feature>
<name>A0ABR3QZG0_9PLEO</name>